<proteinExistence type="predicted"/>
<name>A0A022W028_TRIRU</name>
<feature type="region of interest" description="Disordered" evidence="1">
    <location>
        <begin position="1"/>
        <end position="21"/>
    </location>
</feature>
<keyword evidence="2" id="KW-0812">Transmembrane</keyword>
<feature type="transmembrane region" description="Helical" evidence="2">
    <location>
        <begin position="50"/>
        <end position="71"/>
    </location>
</feature>
<protein>
    <submittedName>
        <fullName evidence="3">Uncharacterized protein</fullName>
    </submittedName>
</protein>
<dbReference type="EMBL" id="KK207865">
    <property type="protein sequence ID" value="EZF51574.1"/>
    <property type="molecule type" value="Genomic_DNA"/>
</dbReference>
<keyword evidence="2" id="KW-0472">Membrane</keyword>
<gene>
    <name evidence="3" type="ORF">H103_05081</name>
</gene>
<dbReference type="AlphaFoldDB" id="A0A022W028"/>
<accession>A0A022W028</accession>
<dbReference type="Proteomes" id="UP000023758">
    <property type="component" value="Unassembled WGS sequence"/>
</dbReference>
<feature type="compositionally biased region" description="Polar residues" evidence="1">
    <location>
        <begin position="1"/>
        <end position="12"/>
    </location>
</feature>
<keyword evidence="2" id="KW-1133">Transmembrane helix</keyword>
<evidence type="ECO:0000313" key="3">
    <source>
        <dbReference type="EMBL" id="EZF51574.1"/>
    </source>
</evidence>
<evidence type="ECO:0000256" key="1">
    <source>
        <dbReference type="SAM" id="MobiDB-lite"/>
    </source>
</evidence>
<organism evidence="3">
    <name type="scientific">Trichophyton rubrum CBS 288.86</name>
    <dbReference type="NCBI Taxonomy" id="1215330"/>
    <lineage>
        <taxon>Eukaryota</taxon>
        <taxon>Fungi</taxon>
        <taxon>Dikarya</taxon>
        <taxon>Ascomycota</taxon>
        <taxon>Pezizomycotina</taxon>
        <taxon>Eurotiomycetes</taxon>
        <taxon>Eurotiomycetidae</taxon>
        <taxon>Onygenales</taxon>
        <taxon>Arthrodermataceae</taxon>
        <taxon>Trichophyton</taxon>
    </lineage>
</organism>
<evidence type="ECO:0000256" key="2">
    <source>
        <dbReference type="SAM" id="Phobius"/>
    </source>
</evidence>
<sequence length="111" mass="12625">MITQQNGSQPPRKNNIERSRDDGRRSVLFCLNGYLNRGAGEVAGETAAGFPSYIAVVLVHLFYSLSLFLLLPCRPPTFPSTYTYCLSRARCHSIPDIYRYLFASLYIILHY</sequence>
<reference evidence="3" key="1">
    <citation type="submission" date="2014-02" db="EMBL/GenBank/DDBJ databases">
        <title>The Genome Sequence of Trichophyton rubrum (morphotype fischeri) CBS 288.86.</title>
        <authorList>
            <consortium name="The Broad Institute Genomics Platform"/>
            <person name="Cuomo C.A."/>
            <person name="White T.C."/>
            <person name="Graser Y."/>
            <person name="Martinez-Rossi N."/>
            <person name="Heitman J."/>
            <person name="Young S.K."/>
            <person name="Zeng Q."/>
            <person name="Gargeya S."/>
            <person name="Abouelleil A."/>
            <person name="Alvarado L."/>
            <person name="Chapman S.B."/>
            <person name="Gainer-Dewar J."/>
            <person name="Goldberg J."/>
            <person name="Griggs A."/>
            <person name="Gujja S."/>
            <person name="Hansen M."/>
            <person name="Howarth C."/>
            <person name="Imamovic A."/>
            <person name="Larimer J."/>
            <person name="Martinez D."/>
            <person name="Murphy C."/>
            <person name="Pearson M.D."/>
            <person name="Persinoti G."/>
            <person name="Poon T."/>
            <person name="Priest M."/>
            <person name="Roberts A.D."/>
            <person name="Saif S."/>
            <person name="Shea T.D."/>
            <person name="Sykes S.N."/>
            <person name="Wortman J."/>
            <person name="Nusbaum C."/>
            <person name="Birren B."/>
        </authorList>
    </citation>
    <scope>NUCLEOTIDE SEQUENCE [LARGE SCALE GENOMIC DNA]</scope>
    <source>
        <strain evidence="3">CBS 288.86</strain>
    </source>
</reference>
<dbReference type="HOGENOM" id="CLU_2160222_0_0_1"/>